<evidence type="ECO:0000313" key="3">
    <source>
        <dbReference type="EMBL" id="MFC4727804.1"/>
    </source>
</evidence>
<gene>
    <name evidence="3" type="ORF">ACFO3Q_06425</name>
</gene>
<dbReference type="EMBL" id="JBHSGG010000017">
    <property type="protein sequence ID" value="MFC4727804.1"/>
    <property type="molecule type" value="Genomic_DNA"/>
</dbReference>
<keyword evidence="2" id="KW-1133">Transmembrane helix</keyword>
<evidence type="ECO:0000313" key="4">
    <source>
        <dbReference type="Proteomes" id="UP001595892"/>
    </source>
</evidence>
<evidence type="ECO:0008006" key="5">
    <source>
        <dbReference type="Google" id="ProtNLM"/>
    </source>
</evidence>
<protein>
    <recommendedName>
        <fullName evidence="5">Tetratricopeptide repeat protein</fullName>
    </recommendedName>
</protein>
<proteinExistence type="predicted"/>
<keyword evidence="4" id="KW-1185">Reference proteome</keyword>
<reference evidence="4" key="1">
    <citation type="journal article" date="2019" name="Int. J. Syst. Evol. Microbiol.">
        <title>The Global Catalogue of Microorganisms (GCM) 10K type strain sequencing project: providing services to taxonomists for standard genome sequencing and annotation.</title>
        <authorList>
            <consortium name="The Broad Institute Genomics Platform"/>
            <consortium name="The Broad Institute Genome Sequencing Center for Infectious Disease"/>
            <person name="Wu L."/>
            <person name="Ma J."/>
        </authorList>
    </citation>
    <scope>NUCLEOTIDE SEQUENCE [LARGE SCALE GENOMIC DNA]</scope>
    <source>
        <strain evidence="4">CGMCC 1.13574</strain>
    </source>
</reference>
<name>A0ABV9NKD1_9GAMM</name>
<evidence type="ECO:0000256" key="1">
    <source>
        <dbReference type="SAM" id="MobiDB-lite"/>
    </source>
</evidence>
<dbReference type="SUPFAM" id="SSF48452">
    <property type="entry name" value="TPR-like"/>
    <property type="match status" value="1"/>
</dbReference>
<feature type="transmembrane region" description="Helical" evidence="2">
    <location>
        <begin position="50"/>
        <end position="73"/>
    </location>
</feature>
<comment type="caution">
    <text evidence="3">The sequence shown here is derived from an EMBL/GenBank/DDBJ whole genome shotgun (WGS) entry which is preliminary data.</text>
</comment>
<dbReference type="RefSeq" id="WP_377003820.1">
    <property type="nucleotide sequence ID" value="NZ_JBHSGG010000017.1"/>
</dbReference>
<accession>A0ABV9NKD1</accession>
<organism evidence="3 4">
    <name type="scientific">Coralloluteibacterium thermophilum</name>
    <dbReference type="NCBI Taxonomy" id="2707049"/>
    <lineage>
        <taxon>Bacteria</taxon>
        <taxon>Pseudomonadati</taxon>
        <taxon>Pseudomonadota</taxon>
        <taxon>Gammaproteobacteria</taxon>
        <taxon>Lysobacterales</taxon>
        <taxon>Lysobacteraceae</taxon>
        <taxon>Coralloluteibacterium</taxon>
    </lineage>
</organism>
<keyword evidence="2" id="KW-0812">Transmembrane</keyword>
<feature type="region of interest" description="Disordered" evidence="1">
    <location>
        <begin position="176"/>
        <end position="204"/>
    </location>
</feature>
<keyword evidence="2" id="KW-0472">Membrane</keyword>
<dbReference type="Gene3D" id="1.25.40.10">
    <property type="entry name" value="Tetratricopeptide repeat domain"/>
    <property type="match status" value="1"/>
</dbReference>
<feature type="compositionally biased region" description="Basic and acidic residues" evidence="1">
    <location>
        <begin position="1"/>
        <end position="17"/>
    </location>
</feature>
<feature type="compositionally biased region" description="Basic residues" evidence="1">
    <location>
        <begin position="32"/>
        <end position="44"/>
    </location>
</feature>
<feature type="region of interest" description="Disordered" evidence="1">
    <location>
        <begin position="1"/>
        <end position="46"/>
    </location>
</feature>
<dbReference type="Proteomes" id="UP001595892">
    <property type="component" value="Unassembled WGS sequence"/>
</dbReference>
<dbReference type="InterPro" id="IPR011990">
    <property type="entry name" value="TPR-like_helical_dom_sf"/>
</dbReference>
<sequence>MNGRIEPRIGRGDDAADPRPPQPDETLDYRPRRPGRTAHRRRQREPRARGGAGAWWVFGIALLFGLGVCLYLWREPIGERLFPEPRQNQLMAEGDAALADGRLSTADGRGARELYTAVLALQPDHAGAREGLRRVGAAALARAREALARGEHDAARDALALARSLALPAAELRPLEDELRRSEGGSEATARQVTAARSAQRAGNLDGGGDSALALYDKALQGDAGNSVATAGRSAVLADLLHRATRQLEAGELAAARELVDRVIEADPAHVDLPPVRARLAEAEQARARQTETYFRAADAALAAGQLDRARAGYENARDAGGEAQRVRRGLERVAAAYALRAERAAEDFQFAVAEAELAAARELAPDIPQLRTAEQRVLRSRARSEGGALAVERGEGDLERLLEDARRALARGDLVDPPGDSAWDKLRAARGIAPDDPRVEEAMARLEPAAVRCYEEALAANSLGRASGCLDALAALNAADGRLPAWRGRLAARYLAVADERLGAGELAAARRAVDAARELDPGSVALPAMYARLEQAGAIQN</sequence>
<evidence type="ECO:0000256" key="2">
    <source>
        <dbReference type="SAM" id="Phobius"/>
    </source>
</evidence>